<keyword evidence="3" id="KW-1133">Transmembrane helix</keyword>
<protein>
    <recommendedName>
        <fullName evidence="4">Leucine-binding protein domain-containing protein</fullName>
    </recommendedName>
</protein>
<reference evidence="5 6" key="1">
    <citation type="submission" date="2017-09" db="EMBL/GenBank/DDBJ databases">
        <title>Depth-based differentiation of microbial function through sediment-hosted aquifers and enrichment of novel symbionts in the deep terrestrial subsurface.</title>
        <authorList>
            <person name="Probst A.J."/>
            <person name="Ladd B."/>
            <person name="Jarett J.K."/>
            <person name="Geller-Mcgrath D.E."/>
            <person name="Sieber C.M."/>
            <person name="Emerson J.B."/>
            <person name="Anantharaman K."/>
            <person name="Thomas B.C."/>
            <person name="Malmstrom R."/>
            <person name="Stieglmeier M."/>
            <person name="Klingl A."/>
            <person name="Woyke T."/>
            <person name="Ryan C.M."/>
            <person name="Banfield J.F."/>
        </authorList>
    </citation>
    <scope>NUCLEOTIDE SEQUENCE [LARGE SCALE GENOMIC DNA]</scope>
    <source>
        <strain evidence="5">CG11_big_fil_rev_8_21_14_0_20_44_10</strain>
    </source>
</reference>
<keyword evidence="3" id="KW-0812">Transmembrane</keyword>
<dbReference type="Proteomes" id="UP000231550">
    <property type="component" value="Unassembled WGS sequence"/>
</dbReference>
<dbReference type="InterPro" id="IPR028082">
    <property type="entry name" value="Peripla_BP_I"/>
</dbReference>
<evidence type="ECO:0000313" key="6">
    <source>
        <dbReference type="Proteomes" id="UP000231550"/>
    </source>
</evidence>
<dbReference type="PANTHER" id="PTHR30483">
    <property type="entry name" value="LEUCINE-SPECIFIC-BINDING PROTEIN"/>
    <property type="match status" value="1"/>
</dbReference>
<dbReference type="SUPFAM" id="SSF53822">
    <property type="entry name" value="Periplasmic binding protein-like I"/>
    <property type="match status" value="1"/>
</dbReference>
<feature type="domain" description="Leucine-binding protein" evidence="4">
    <location>
        <begin position="36"/>
        <end position="371"/>
    </location>
</feature>
<evidence type="ECO:0000256" key="1">
    <source>
        <dbReference type="ARBA" id="ARBA00010062"/>
    </source>
</evidence>
<dbReference type="CDD" id="cd19984">
    <property type="entry name" value="PBP1_ABC_ligand_binding-like"/>
    <property type="match status" value="1"/>
</dbReference>
<dbReference type="InterPro" id="IPR051010">
    <property type="entry name" value="BCAA_transport"/>
</dbReference>
<comment type="similarity">
    <text evidence="1">Belongs to the leucine-binding protein family.</text>
</comment>
<proteinExistence type="inferred from homology"/>
<dbReference type="InterPro" id="IPR028081">
    <property type="entry name" value="Leu-bd"/>
</dbReference>
<keyword evidence="2" id="KW-0732">Signal</keyword>
<dbReference type="EMBL" id="PCVN01000025">
    <property type="protein sequence ID" value="PIQ74680.1"/>
    <property type="molecule type" value="Genomic_DNA"/>
</dbReference>
<name>A0A2H0KR95_9BACT</name>
<dbReference type="Pfam" id="PF13458">
    <property type="entry name" value="Peripla_BP_6"/>
    <property type="match status" value="1"/>
</dbReference>
<gene>
    <name evidence="5" type="ORF">COV85_00815</name>
</gene>
<sequence length="377" mass="40314">MNQSTKWIVGVIVVVAVVVVGYFVPKGPSGPVSTEPIKIGFIGPLTGDAANIGQNVRTAVEISVKEVNETGGIDGRPLEVIYEDGQCTGNVASNAANKLISINKVPLILGGACSGETSSFMGAAEQSKTVVLSYCSSAPAISQAGDYIFRNYPSDLYQGSFVAEYIYNKLGKKKVAVLYAKSDWGNGIKDVFSKKFKELGGTIVIEEGYEQTSRDLRTQLTKIKAVNPELIYFLGYTEASIPGIKQAKELGLTIPLFGGDAWDDSKIWTEVSSAGEGAMYSVMYAPLNNDFKAKMRAKVGNDEITICTPQAYDAVKLVAKVIEKVGTNAEAIKNELYKTSYTGGVSASEIRFDSNGDLVGANYIVKVVRSGKAVEAK</sequence>
<comment type="caution">
    <text evidence="5">The sequence shown here is derived from an EMBL/GenBank/DDBJ whole genome shotgun (WGS) entry which is preliminary data.</text>
</comment>
<accession>A0A2H0KR95</accession>
<keyword evidence="3" id="KW-0472">Membrane</keyword>
<evidence type="ECO:0000259" key="4">
    <source>
        <dbReference type="Pfam" id="PF13458"/>
    </source>
</evidence>
<evidence type="ECO:0000256" key="3">
    <source>
        <dbReference type="SAM" id="Phobius"/>
    </source>
</evidence>
<evidence type="ECO:0000313" key="5">
    <source>
        <dbReference type="EMBL" id="PIQ74680.1"/>
    </source>
</evidence>
<dbReference type="AlphaFoldDB" id="A0A2H0KR95"/>
<dbReference type="Gene3D" id="3.40.50.2300">
    <property type="match status" value="2"/>
</dbReference>
<dbReference type="PANTHER" id="PTHR30483:SF6">
    <property type="entry name" value="PERIPLASMIC BINDING PROTEIN OF ABC TRANSPORTER FOR NATURAL AMINO ACIDS"/>
    <property type="match status" value="1"/>
</dbReference>
<evidence type="ECO:0000256" key="2">
    <source>
        <dbReference type="ARBA" id="ARBA00022729"/>
    </source>
</evidence>
<organism evidence="5 6">
    <name type="scientific">Candidatus Portnoybacteria bacterium CG11_big_fil_rev_8_21_14_0_20_44_10</name>
    <dbReference type="NCBI Taxonomy" id="1974818"/>
    <lineage>
        <taxon>Bacteria</taxon>
        <taxon>Candidatus Portnoyibacteriota</taxon>
    </lineage>
</organism>
<feature type="transmembrane region" description="Helical" evidence="3">
    <location>
        <begin position="7"/>
        <end position="24"/>
    </location>
</feature>